<evidence type="ECO:0000256" key="1">
    <source>
        <dbReference type="SAM" id="MobiDB-lite"/>
    </source>
</evidence>
<gene>
    <name evidence="2" type="ORF">CEUR00632_LOCUS12007</name>
</gene>
<feature type="region of interest" description="Disordered" evidence="1">
    <location>
        <begin position="1"/>
        <end position="26"/>
    </location>
</feature>
<feature type="compositionally biased region" description="Low complexity" evidence="1">
    <location>
        <begin position="146"/>
        <end position="159"/>
    </location>
</feature>
<feature type="compositionally biased region" description="Basic residues" evidence="1">
    <location>
        <begin position="51"/>
        <end position="60"/>
    </location>
</feature>
<dbReference type="AlphaFoldDB" id="A0A7R9VG77"/>
<accession>A0A7R9VG77</accession>
<evidence type="ECO:0000313" key="2">
    <source>
        <dbReference type="EMBL" id="CAD8293430.1"/>
    </source>
</evidence>
<protein>
    <submittedName>
        <fullName evidence="2">Uncharacterized protein</fullName>
    </submittedName>
</protein>
<feature type="region of interest" description="Disordered" evidence="1">
    <location>
        <begin position="142"/>
        <end position="172"/>
    </location>
</feature>
<name>A0A7R9VG77_9CHLO</name>
<sequence>MERGAMVPEARHSAKRVRQACGPDSRLEDAAPVPEVLCQDGHVDIRGGVRSAKRAKRKHGGATSSSTSVAPPQLQPQPFSFWPLAAVSAPLAIDAPLSIPGKECGAAAAVEGDDALSELSLMDLVADREGGSGVCGCNADVDDEGALPGSPSGSASSSGTHEHDGDNCGKLADAGTAKAADEFSFWAEAVSKGESTAMWVLACAAEAADAPEDDLCNEDWA</sequence>
<dbReference type="EMBL" id="HBEC01026068">
    <property type="protein sequence ID" value="CAD8293430.1"/>
    <property type="molecule type" value="Transcribed_RNA"/>
</dbReference>
<proteinExistence type="predicted"/>
<feature type="region of interest" description="Disordered" evidence="1">
    <location>
        <begin position="48"/>
        <end position="74"/>
    </location>
</feature>
<reference evidence="2" key="1">
    <citation type="submission" date="2021-01" db="EMBL/GenBank/DDBJ databases">
        <authorList>
            <person name="Corre E."/>
            <person name="Pelletier E."/>
            <person name="Niang G."/>
            <person name="Scheremetjew M."/>
            <person name="Finn R."/>
            <person name="Kale V."/>
            <person name="Holt S."/>
            <person name="Cochrane G."/>
            <person name="Meng A."/>
            <person name="Brown T."/>
            <person name="Cohen L."/>
        </authorList>
    </citation>
    <scope>NUCLEOTIDE SEQUENCE</scope>
    <source>
        <strain evidence="2">CCMP219</strain>
    </source>
</reference>
<organism evidence="2">
    <name type="scientific">Chlamydomonas euryale</name>
    <dbReference type="NCBI Taxonomy" id="1486919"/>
    <lineage>
        <taxon>Eukaryota</taxon>
        <taxon>Viridiplantae</taxon>
        <taxon>Chlorophyta</taxon>
        <taxon>core chlorophytes</taxon>
        <taxon>Chlorophyceae</taxon>
        <taxon>CS clade</taxon>
        <taxon>Chlamydomonadales</taxon>
        <taxon>Chlamydomonadaceae</taxon>
        <taxon>Chlamydomonas</taxon>
    </lineage>
</organism>